<keyword evidence="3" id="KW-1185">Reference proteome</keyword>
<accession>A0A2P5EDK5</accession>
<protein>
    <submittedName>
        <fullName evidence="2">Uncharacterized protein</fullName>
    </submittedName>
</protein>
<name>A0A2P5EDK5_TREOI</name>
<sequence length="53" mass="6065">FPFQRAFYNTTPTLTFTLARPPHGHDPIRVSSPLGDGMSRVANQHSQQRCRRL</sequence>
<feature type="non-terminal residue" evidence="2">
    <location>
        <position position="1"/>
    </location>
</feature>
<evidence type="ECO:0000256" key="1">
    <source>
        <dbReference type="SAM" id="MobiDB-lite"/>
    </source>
</evidence>
<feature type="region of interest" description="Disordered" evidence="1">
    <location>
        <begin position="17"/>
        <end position="53"/>
    </location>
</feature>
<proteinExistence type="predicted"/>
<dbReference type="EMBL" id="JXTC01000175">
    <property type="protein sequence ID" value="PON83618.1"/>
    <property type="molecule type" value="Genomic_DNA"/>
</dbReference>
<comment type="caution">
    <text evidence="2">The sequence shown here is derived from an EMBL/GenBank/DDBJ whole genome shotgun (WGS) entry which is preliminary data.</text>
</comment>
<gene>
    <name evidence="2" type="ORF">TorRG33x02_205750</name>
</gene>
<dbReference type="AlphaFoldDB" id="A0A2P5EDK5"/>
<evidence type="ECO:0000313" key="2">
    <source>
        <dbReference type="EMBL" id="PON83618.1"/>
    </source>
</evidence>
<dbReference type="Proteomes" id="UP000237000">
    <property type="component" value="Unassembled WGS sequence"/>
</dbReference>
<reference evidence="3" key="1">
    <citation type="submission" date="2016-06" db="EMBL/GenBank/DDBJ databases">
        <title>Parallel loss of symbiosis genes in relatives of nitrogen-fixing non-legume Parasponia.</title>
        <authorList>
            <person name="Van Velzen R."/>
            <person name="Holmer R."/>
            <person name="Bu F."/>
            <person name="Rutten L."/>
            <person name="Van Zeijl A."/>
            <person name="Liu W."/>
            <person name="Santuari L."/>
            <person name="Cao Q."/>
            <person name="Sharma T."/>
            <person name="Shen D."/>
            <person name="Roswanjaya Y."/>
            <person name="Wardhani T."/>
            <person name="Kalhor M.S."/>
            <person name="Jansen J."/>
            <person name="Van den Hoogen J."/>
            <person name="Gungor B."/>
            <person name="Hartog M."/>
            <person name="Hontelez J."/>
            <person name="Verver J."/>
            <person name="Yang W.-C."/>
            <person name="Schijlen E."/>
            <person name="Repin R."/>
            <person name="Schilthuizen M."/>
            <person name="Schranz E."/>
            <person name="Heidstra R."/>
            <person name="Miyata K."/>
            <person name="Fedorova E."/>
            <person name="Kohlen W."/>
            <person name="Bisseling T."/>
            <person name="Smit S."/>
            <person name="Geurts R."/>
        </authorList>
    </citation>
    <scope>NUCLEOTIDE SEQUENCE [LARGE SCALE GENOMIC DNA]</scope>
    <source>
        <strain evidence="3">cv. RG33-2</strain>
    </source>
</reference>
<evidence type="ECO:0000313" key="3">
    <source>
        <dbReference type="Proteomes" id="UP000237000"/>
    </source>
</evidence>
<dbReference type="InParanoid" id="A0A2P5EDK5"/>
<organism evidence="2 3">
    <name type="scientific">Trema orientale</name>
    <name type="common">Charcoal tree</name>
    <name type="synonym">Celtis orientalis</name>
    <dbReference type="NCBI Taxonomy" id="63057"/>
    <lineage>
        <taxon>Eukaryota</taxon>
        <taxon>Viridiplantae</taxon>
        <taxon>Streptophyta</taxon>
        <taxon>Embryophyta</taxon>
        <taxon>Tracheophyta</taxon>
        <taxon>Spermatophyta</taxon>
        <taxon>Magnoliopsida</taxon>
        <taxon>eudicotyledons</taxon>
        <taxon>Gunneridae</taxon>
        <taxon>Pentapetalae</taxon>
        <taxon>rosids</taxon>
        <taxon>fabids</taxon>
        <taxon>Rosales</taxon>
        <taxon>Cannabaceae</taxon>
        <taxon>Trema</taxon>
    </lineage>
</organism>